<feature type="domain" description="Nudix hydrolase" evidence="12">
    <location>
        <begin position="29"/>
        <end position="161"/>
    </location>
</feature>
<dbReference type="InterPro" id="IPR056375">
    <property type="entry name" value="Idi_bact"/>
</dbReference>
<evidence type="ECO:0000256" key="3">
    <source>
        <dbReference type="ARBA" id="ARBA00012057"/>
    </source>
</evidence>
<dbReference type="CDD" id="cd02885">
    <property type="entry name" value="NUDIX_IPP_Isomerase"/>
    <property type="match status" value="1"/>
</dbReference>
<keyword evidence="14" id="KW-1185">Reference proteome</keyword>
<evidence type="ECO:0000256" key="2">
    <source>
        <dbReference type="ARBA" id="ARBA00007579"/>
    </source>
</evidence>
<feature type="active site" evidence="11">
    <location>
        <position position="66"/>
    </location>
</feature>
<comment type="pathway">
    <text evidence="1">Isoprenoid biosynthesis; dimethylallyl diphosphate biosynthesis; dimethylallyl diphosphate from isopentenyl diphosphate: step 1/1.</text>
</comment>
<evidence type="ECO:0000256" key="1">
    <source>
        <dbReference type="ARBA" id="ARBA00004826"/>
    </source>
</evidence>
<keyword evidence="5" id="KW-0479">Metal-binding</keyword>
<dbReference type="EMBL" id="JAIXNE010000001">
    <property type="protein sequence ID" value="MCA6073662.1"/>
    <property type="molecule type" value="Genomic_DNA"/>
</dbReference>
<evidence type="ECO:0000256" key="11">
    <source>
        <dbReference type="PIRSR" id="PIRSR018427-1"/>
    </source>
</evidence>
<dbReference type="Proteomes" id="UP001139409">
    <property type="component" value="Unassembled WGS sequence"/>
</dbReference>
<evidence type="ECO:0000256" key="6">
    <source>
        <dbReference type="ARBA" id="ARBA00022842"/>
    </source>
</evidence>
<evidence type="ECO:0000256" key="9">
    <source>
        <dbReference type="ARBA" id="ARBA00023235"/>
    </source>
</evidence>
<dbReference type="HAMAP" id="MF_00202">
    <property type="entry name" value="Idi"/>
    <property type="match status" value="1"/>
</dbReference>
<evidence type="ECO:0000256" key="8">
    <source>
        <dbReference type="ARBA" id="ARBA00023229"/>
    </source>
</evidence>
<dbReference type="PIRSF" id="PIRSF018427">
    <property type="entry name" value="Isopntndiph_ism"/>
    <property type="match status" value="1"/>
</dbReference>
<dbReference type="InterPro" id="IPR015797">
    <property type="entry name" value="NUDIX_hydrolase-like_dom_sf"/>
</dbReference>
<dbReference type="InterPro" id="IPR011876">
    <property type="entry name" value="IsopentenylPP_isomerase_typ1"/>
</dbReference>
<dbReference type="NCBIfam" id="NF002995">
    <property type="entry name" value="PRK03759.1"/>
    <property type="match status" value="1"/>
</dbReference>
<keyword evidence="4" id="KW-0963">Cytoplasm</keyword>
<dbReference type="Pfam" id="PF00293">
    <property type="entry name" value="NUDIX"/>
    <property type="match status" value="1"/>
</dbReference>
<feature type="active site" evidence="11">
    <location>
        <position position="113"/>
    </location>
</feature>
<protein>
    <recommendedName>
        <fullName evidence="3 10">Isopentenyl-diphosphate delta-isomerase</fullName>
        <ecNumber evidence="3 10">5.3.3.2</ecNumber>
    </recommendedName>
</protein>
<dbReference type="PANTHER" id="PTHR10885:SF0">
    <property type="entry name" value="ISOPENTENYL-DIPHOSPHATE DELTA-ISOMERASE"/>
    <property type="match status" value="1"/>
</dbReference>
<dbReference type="InterPro" id="IPR000086">
    <property type="entry name" value="NUDIX_hydrolase_dom"/>
</dbReference>
<name>A0A9X1HN62_9BACT</name>
<dbReference type="RefSeq" id="WP_225696773.1">
    <property type="nucleotide sequence ID" value="NZ_JAIXNE010000001.1"/>
</dbReference>
<dbReference type="GO" id="GO:0046872">
    <property type="term" value="F:metal ion binding"/>
    <property type="evidence" value="ECO:0007669"/>
    <property type="project" value="UniProtKB-KW"/>
</dbReference>
<keyword evidence="9 13" id="KW-0413">Isomerase</keyword>
<dbReference type="SUPFAM" id="SSF55811">
    <property type="entry name" value="Nudix"/>
    <property type="match status" value="1"/>
</dbReference>
<evidence type="ECO:0000256" key="4">
    <source>
        <dbReference type="ARBA" id="ARBA00022490"/>
    </source>
</evidence>
<evidence type="ECO:0000313" key="14">
    <source>
        <dbReference type="Proteomes" id="UP001139409"/>
    </source>
</evidence>
<proteinExistence type="inferred from homology"/>
<dbReference type="PROSITE" id="PS51462">
    <property type="entry name" value="NUDIX"/>
    <property type="match status" value="1"/>
</dbReference>
<dbReference type="EC" id="5.3.3.2" evidence="3 10"/>
<keyword evidence="6" id="KW-0460">Magnesium</keyword>
<gene>
    <name evidence="13" type="primary">idi</name>
    <name evidence="13" type="ORF">LDX50_02230</name>
</gene>
<dbReference type="Gene3D" id="3.90.79.10">
    <property type="entry name" value="Nucleoside Triphosphate Pyrophosphohydrolase"/>
    <property type="match status" value="1"/>
</dbReference>
<dbReference type="GO" id="GO:0005737">
    <property type="term" value="C:cytoplasm"/>
    <property type="evidence" value="ECO:0007669"/>
    <property type="project" value="TreeGrafter"/>
</dbReference>
<evidence type="ECO:0000256" key="7">
    <source>
        <dbReference type="ARBA" id="ARBA00023211"/>
    </source>
</evidence>
<dbReference type="GO" id="GO:0004452">
    <property type="term" value="F:isopentenyl-diphosphate delta-isomerase activity"/>
    <property type="evidence" value="ECO:0007669"/>
    <property type="project" value="UniProtKB-UniRule"/>
</dbReference>
<evidence type="ECO:0000256" key="5">
    <source>
        <dbReference type="ARBA" id="ARBA00022723"/>
    </source>
</evidence>
<evidence type="ECO:0000313" key="13">
    <source>
        <dbReference type="EMBL" id="MCA6073662.1"/>
    </source>
</evidence>
<dbReference type="GO" id="GO:0009240">
    <property type="term" value="P:isopentenyl diphosphate biosynthetic process"/>
    <property type="evidence" value="ECO:0007669"/>
    <property type="project" value="TreeGrafter"/>
</dbReference>
<organism evidence="13 14">
    <name type="scientific">Fulvivirga sedimenti</name>
    <dbReference type="NCBI Taxonomy" id="2879465"/>
    <lineage>
        <taxon>Bacteria</taxon>
        <taxon>Pseudomonadati</taxon>
        <taxon>Bacteroidota</taxon>
        <taxon>Cytophagia</taxon>
        <taxon>Cytophagales</taxon>
        <taxon>Fulvivirgaceae</taxon>
        <taxon>Fulvivirga</taxon>
    </lineage>
</organism>
<dbReference type="AlphaFoldDB" id="A0A9X1HN62"/>
<sequence>MQLEEVVLVDDSDNPLGVMEKLEAHRQGVLHRAFSVLLFNDEGQLLLQRRAKSKYHSAGLWTNTCCSHPRPDENIQLATERRLAEEMGISMSPEFLYSFKYKANLDSNLVEHEFDHVFTGVYNGIPNINPDEVADWRYTDLSDIRTDIDVNPGNYTAWFRLIMASLPERI</sequence>
<keyword evidence="7" id="KW-0464">Manganese</keyword>
<reference evidence="13" key="1">
    <citation type="submission" date="2021-09" db="EMBL/GenBank/DDBJ databases">
        <title>Fulvivirga sp. isolated from coastal sediment.</title>
        <authorList>
            <person name="Yu H."/>
        </authorList>
    </citation>
    <scope>NUCLEOTIDE SEQUENCE</scope>
    <source>
        <strain evidence="13">1062</strain>
    </source>
</reference>
<accession>A0A9X1HN62</accession>
<dbReference type="PANTHER" id="PTHR10885">
    <property type="entry name" value="ISOPENTENYL-DIPHOSPHATE DELTA-ISOMERASE"/>
    <property type="match status" value="1"/>
</dbReference>
<comment type="caution">
    <text evidence="13">The sequence shown here is derived from an EMBL/GenBank/DDBJ whole genome shotgun (WGS) entry which is preliminary data.</text>
</comment>
<comment type="similarity">
    <text evidence="2">Belongs to the IPP isomerase type 1 family.</text>
</comment>
<keyword evidence="8" id="KW-0414">Isoprene biosynthesis</keyword>
<evidence type="ECO:0000256" key="10">
    <source>
        <dbReference type="NCBIfam" id="TIGR02150"/>
    </source>
</evidence>
<dbReference type="NCBIfam" id="TIGR02150">
    <property type="entry name" value="IPP_isom_1"/>
    <property type="match status" value="1"/>
</dbReference>
<evidence type="ECO:0000259" key="12">
    <source>
        <dbReference type="PROSITE" id="PS51462"/>
    </source>
</evidence>